<protein>
    <recommendedName>
        <fullName evidence="4">Lipoprotein</fullName>
    </recommendedName>
</protein>
<name>A0ABV8A3S9_9DEIO</name>
<feature type="signal peptide" evidence="1">
    <location>
        <begin position="1"/>
        <end position="20"/>
    </location>
</feature>
<reference evidence="3" key="1">
    <citation type="journal article" date="2019" name="Int. J. Syst. Evol. Microbiol.">
        <title>The Global Catalogue of Microorganisms (GCM) 10K type strain sequencing project: providing services to taxonomists for standard genome sequencing and annotation.</title>
        <authorList>
            <consortium name="The Broad Institute Genomics Platform"/>
            <consortium name="The Broad Institute Genome Sequencing Center for Infectious Disease"/>
            <person name="Wu L."/>
            <person name="Ma J."/>
        </authorList>
    </citation>
    <scope>NUCLEOTIDE SEQUENCE [LARGE SCALE GENOMIC DNA]</scope>
    <source>
        <strain evidence="3">CCTCC AB 2013263</strain>
    </source>
</reference>
<dbReference type="RefSeq" id="WP_380076052.1">
    <property type="nucleotide sequence ID" value="NZ_JBHRZF010000034.1"/>
</dbReference>
<dbReference type="EMBL" id="JBHRZF010000034">
    <property type="protein sequence ID" value="MFC3859891.1"/>
    <property type="molecule type" value="Genomic_DNA"/>
</dbReference>
<evidence type="ECO:0008006" key="4">
    <source>
        <dbReference type="Google" id="ProtNLM"/>
    </source>
</evidence>
<proteinExistence type="predicted"/>
<keyword evidence="1" id="KW-0732">Signal</keyword>
<keyword evidence="3" id="KW-1185">Reference proteome</keyword>
<comment type="caution">
    <text evidence="2">The sequence shown here is derived from an EMBL/GenBank/DDBJ whole genome shotgun (WGS) entry which is preliminary data.</text>
</comment>
<feature type="chain" id="PRO_5045927070" description="Lipoprotein" evidence="1">
    <location>
        <begin position="21"/>
        <end position="238"/>
    </location>
</feature>
<organism evidence="2 3">
    <name type="scientific">Deinococcus antarcticus</name>
    <dbReference type="NCBI Taxonomy" id="1298767"/>
    <lineage>
        <taxon>Bacteria</taxon>
        <taxon>Thermotogati</taxon>
        <taxon>Deinococcota</taxon>
        <taxon>Deinococci</taxon>
        <taxon>Deinococcales</taxon>
        <taxon>Deinococcaceae</taxon>
        <taxon>Deinococcus</taxon>
    </lineage>
</organism>
<evidence type="ECO:0000313" key="3">
    <source>
        <dbReference type="Proteomes" id="UP001595748"/>
    </source>
</evidence>
<gene>
    <name evidence="2" type="ORF">ACFOPQ_03815</name>
</gene>
<dbReference type="Proteomes" id="UP001595748">
    <property type="component" value="Unassembled WGS sequence"/>
</dbReference>
<evidence type="ECO:0000313" key="2">
    <source>
        <dbReference type="EMBL" id="MFC3859891.1"/>
    </source>
</evidence>
<sequence>MNWKAVLAAFLMTCSTSALAEVCSGTYQDNQNTVKLAQVTKKTPLYNESTASGTCARTGSCGTKGFLIAGDPVAVTATRGGWACVMFTGVNGRATWNQAFPLSSLKFVAAGGTLEGSWEVEDQSLFIRRQGGRLMVRGWTQWPWSSTPDPAVQRRLKESGPNIGNVDTSVNLSRGATWARFVEGAGEYACQLQVRVLGPYLFASDNNQCGGVNATFSGLYRLTGKTVSEQDWRSAKAP</sequence>
<accession>A0ABV8A3S9</accession>
<evidence type="ECO:0000256" key="1">
    <source>
        <dbReference type="SAM" id="SignalP"/>
    </source>
</evidence>